<sequence>MFTRFQKNYSAACKLRITSGICFSPKLAEDVDYLASFYQMHNEAMVIALLNVAAVMCDNSRIFRANKFAIPMNLYNLVVARSSYGKSPILDIVRKCVDEVVKVRPSKFKSCAKDEKDSDRVVYFDENTAAGLLGSLRGCTRFLITDEADVVLKKMGYTLLPPNSRDYPTNDCRSQLLTLYDRPHNFVKRLKLETVQVFDAKLNVLGAVSGDLMISALSRQASGSMADALLERTILWPLDGDVIPTFSCTSTIDNKKLMSIEQFAVIMSFIENIHLYFATDANEQMILWCDHLKETSATFKDNDHLAARFGKSVQNAHRIVGFMYIIELAYAIGAEYLTIFEEFPIDGETSTEFVERIKEFSLKHLLDQHDQEIKHFITTDMVERCRDLITGNIEQYRLLMYLAPEERASEIKPTSTTLPFVPNERNMNATKKEKRIFKLQPRLPEIKSCVLLFKSLIFTSSTLYTSRIIKRSATILSLALTELVQSELLQVVKKGFYSSKWTPIYIKRMPSTCSTADEMKFEEKLAAIGVEGLNLENLRDNSRDLVIDAKGVISLDVIRWLQQPEYDELNLDLDILMTRYRKPQAGEDEIPLSDASSTTDVSCDSNFISKAENDFTENICQNSSSRSMDDDNNITHDVVSKKLWPTDFPTIERQTLDLNLIQESYENSESNRIYACDGVDRQTAVASINDIDPVFVCDGNEIIGMEIFNESQNDDEYSQETVTESIEHVQILNENERKSTSNKSDGLFMILSVTIELLLNSETNWGQTMLLGKNIINENLFRTRDFIHIVPFTNICPLCKLRVPVKNSHSRQVKVICEAGEVLYGTVFWLECRHFGNEKEAQMYSIFPNFIRVGEEHIYSVVSLSHGIFIYMGGCHAIARNVINAYSSNVVNNANSWWNTADSLNLEAFSEGRKQVQKLCWKRLAQALFMYKVIQFHLMMGCLTVKLPMALRDFDKWSWEAYPKMLSWFIYLWSSHKEIIGPCGEKCSVAIIIDGHQKCRRRVCRYKDVEVRTEEFDKLVIGCCRTPLPNSCYCVLHQNCQLSKEMHNSVLSERILRYRKKKTIFRGRRERRQQEGFGATGCRTNKARSDAYIRRCSRSFGLIACVTNCRVFVSFGEIFRSETLREILHLLFSTIRVAGKLPPAGCYDDGCHLIKYLHNHIGNDLKATDAAMSLSTIKFSVDRTHFKNHIGHWCRRNMNPNNNKLLDNVNTEAAEQSFSWLKRYSCIISALGWLRAPVFLLLLFHMKNLARCNVRSNRIFNIVEQCQVIADVSLHHSKTITDVVPALSTRNVNSPSSVKEKKQASVTKTDTKTTICPLNLTKTDWIAQVALIRKNHNMVDRRRIKTLKRL</sequence>
<keyword evidence="2" id="KW-1185">Reference proteome</keyword>
<comment type="caution">
    <text evidence="1">The sequence shown here is derived from an EMBL/GenBank/DDBJ whole genome shotgun (WGS) entry which is preliminary data.</text>
</comment>
<organism evidence="1 2">
    <name type="scientific">Adineta ricciae</name>
    <name type="common">Rotifer</name>
    <dbReference type="NCBI Taxonomy" id="249248"/>
    <lineage>
        <taxon>Eukaryota</taxon>
        <taxon>Metazoa</taxon>
        <taxon>Spiralia</taxon>
        <taxon>Gnathifera</taxon>
        <taxon>Rotifera</taxon>
        <taxon>Eurotatoria</taxon>
        <taxon>Bdelloidea</taxon>
        <taxon>Adinetida</taxon>
        <taxon>Adinetidae</taxon>
        <taxon>Adineta</taxon>
    </lineage>
</organism>
<reference evidence="1" key="1">
    <citation type="submission" date="2021-02" db="EMBL/GenBank/DDBJ databases">
        <authorList>
            <person name="Nowell W R."/>
        </authorList>
    </citation>
    <scope>NUCLEOTIDE SEQUENCE</scope>
</reference>
<dbReference type="Proteomes" id="UP000663828">
    <property type="component" value="Unassembled WGS sequence"/>
</dbReference>
<proteinExistence type="predicted"/>
<gene>
    <name evidence="1" type="ORF">XAT740_LOCUS28433</name>
</gene>
<accession>A0A815D4N8</accession>
<evidence type="ECO:0000313" key="2">
    <source>
        <dbReference type="Proteomes" id="UP000663828"/>
    </source>
</evidence>
<protein>
    <submittedName>
        <fullName evidence="1">Uncharacterized protein</fullName>
    </submittedName>
</protein>
<evidence type="ECO:0000313" key="1">
    <source>
        <dbReference type="EMBL" id="CAF1292841.1"/>
    </source>
</evidence>
<dbReference type="EMBL" id="CAJNOR010002427">
    <property type="protein sequence ID" value="CAF1292841.1"/>
    <property type="molecule type" value="Genomic_DNA"/>
</dbReference>
<name>A0A815D4N8_ADIRI</name>